<feature type="domain" description="PLAT" evidence="3">
    <location>
        <begin position="195"/>
        <end position="313"/>
    </location>
</feature>
<evidence type="ECO:0000313" key="6">
    <source>
        <dbReference type="Proteomes" id="UP000014760"/>
    </source>
</evidence>
<dbReference type="OrthoDB" id="5322100at2759"/>
<feature type="region of interest" description="Disordered" evidence="2">
    <location>
        <begin position="673"/>
        <end position="774"/>
    </location>
</feature>
<protein>
    <recommendedName>
        <fullName evidence="3">PLAT domain-containing protein</fullName>
    </recommendedName>
</protein>
<dbReference type="InterPro" id="IPR001024">
    <property type="entry name" value="PLAT/LH2_dom"/>
</dbReference>
<feature type="compositionally biased region" description="Basic residues" evidence="2">
    <location>
        <begin position="730"/>
        <end position="740"/>
    </location>
</feature>
<reference evidence="5" key="3">
    <citation type="submission" date="2015-06" db="UniProtKB">
        <authorList>
            <consortium name="EnsemblMetazoa"/>
        </authorList>
    </citation>
    <scope>IDENTIFICATION</scope>
</reference>
<dbReference type="EMBL" id="KB308885">
    <property type="protein sequence ID" value="ELT96223.1"/>
    <property type="molecule type" value="Genomic_DNA"/>
</dbReference>
<name>R7TQL4_CAPTE</name>
<feature type="domain" description="PLAT" evidence="3">
    <location>
        <begin position="65"/>
        <end position="182"/>
    </location>
</feature>
<dbReference type="InterPro" id="IPR052970">
    <property type="entry name" value="Inner_ear_hair_cell_LOXHD"/>
</dbReference>
<dbReference type="Pfam" id="PF01477">
    <property type="entry name" value="PLAT"/>
    <property type="match status" value="8"/>
</dbReference>
<feature type="non-terminal residue" evidence="4">
    <location>
        <position position="1"/>
    </location>
</feature>
<dbReference type="SMART" id="SM00308">
    <property type="entry name" value="LH2"/>
    <property type="match status" value="5"/>
</dbReference>
<dbReference type="AlphaFoldDB" id="R7TQL4"/>
<gene>
    <name evidence="4" type="ORF">CAPTEDRAFT_82151</name>
</gene>
<dbReference type="Gene3D" id="2.40.180.10">
    <property type="entry name" value="Catalase core domain"/>
    <property type="match status" value="5"/>
</dbReference>
<sequence>RVRIGHDGYGPGAGWFLDKIIVDDLENQRVYDFPCERWLAENEDDGLIQRELLCGANAGDPPPGVPYTIQVTTGDKDSAATSARVFCILYGGPDGEKSSGKIWLNGGSYARGRTDIFNVEVTENLSPLSRIDIGHDNSGAGAGWFLDRVMVNCPSAGVEQWFVCDKWLAADEGDGKIERTLYEALGMRKERTKLVTWYVWVHTSDMRGAGTDANVHIVAYGKNKKGECIKSDEVVLDNKGDNFEAGSVDKFKVEMIEFGKPLKIRVGHDNSGSFAGWHLDYMEKMSTKKRYIFNCKRWLADDEDDGCIIRELPAEGEDIAKPERLLNYNVSVHTGSKSGAGTDANVFLNIFGDQGDTGERPLTKSATNKNKFEKGNVDEFTVQAVNLRTLKKIRVGHDGNGAGDGWFLDKVVVAPTDKPEKETVFECGRWLDVNEDDGLIVREITTGGSQMLSTTSYHVSVKTGDIRMAGTDANVFIKIFGSKGDTGKLNLKSADNNKNKFERGRMDDFKLEATDIGTLQKIRIGHDGSAAGSGWFLDEVTVNIPSKGVKYTFACHRWLDSKEGDGLTEIEIEPSHVDKGSARIPYEVTMWTGEEKGAGTDSNVFIQMYGEYGKSEEHQLRNRTDNFEVGQVDKFKVEAEDIGPLLKIRVGHDGAGAFSGWFLDKVYEKRRRKSKYAEDSDDESVASSRRRKSRKFSRYSDDSDDEKLKTRKKKKNIDSDDDAKSTSSSRGRKSITRRKSRLDDSDNESTSRKKSKKKAHDEENEKKKTRKGKDEGEEDVEDYWFVCRRWFAKSEDDGMIVRELLPTNEKGIDYEVKVFTGDVSGAGTDANVFINISGEFGDTGERALKSSSNMNKFERNQTDEFKLTAIELGDLKKVKIRHDNKGGGAAWFLGHVEIYDPKNKTSFFFPCQRWLATNEDDGQIARELVPVDPTLKKKLSRKDSMAIRNEVALETKAAMTTYHVYVHTGDKLGAGTDANVSMTLYGEQDDTGTVLLKSSKT</sequence>
<feature type="domain" description="PLAT" evidence="3">
    <location>
        <begin position="960"/>
        <end position="1001"/>
    </location>
</feature>
<dbReference type="HOGENOM" id="CLU_009895_0_0_1"/>
<dbReference type="PANTHER" id="PTHR45901:SF3">
    <property type="entry name" value="LIPOXYGENASE HOMOLOGY DOMAIN-CONTAINING PROTEIN 1"/>
    <property type="match status" value="1"/>
</dbReference>
<dbReference type="Gene3D" id="2.60.60.20">
    <property type="entry name" value="PLAT/LH2 domain"/>
    <property type="match status" value="3"/>
</dbReference>
<proteinExistence type="predicted"/>
<dbReference type="SUPFAM" id="SSF49723">
    <property type="entry name" value="Lipase/lipooxygenase domain (PLAT/LH2 domain)"/>
    <property type="match status" value="8"/>
</dbReference>
<dbReference type="OMA" id="SKVHIVM"/>
<comment type="caution">
    <text evidence="1">Lacks conserved residue(s) required for the propagation of feature annotation.</text>
</comment>
<evidence type="ECO:0000313" key="5">
    <source>
        <dbReference type="EnsemblMetazoa" id="CapteP82151"/>
    </source>
</evidence>
<feature type="domain" description="PLAT" evidence="3">
    <location>
        <begin position="812"/>
        <end position="929"/>
    </location>
</feature>
<evidence type="ECO:0000313" key="4">
    <source>
        <dbReference type="EMBL" id="ELT96223.1"/>
    </source>
</evidence>
<feature type="non-terminal residue" evidence="4">
    <location>
        <position position="1001"/>
    </location>
</feature>
<keyword evidence="6" id="KW-1185">Reference proteome</keyword>
<dbReference type="InterPro" id="IPR036392">
    <property type="entry name" value="PLAT/LH2_dom_sf"/>
</dbReference>
<dbReference type="PANTHER" id="PTHR45901">
    <property type="entry name" value="PROTEIN CBG12474"/>
    <property type="match status" value="1"/>
</dbReference>
<dbReference type="STRING" id="283909.R7TQL4"/>
<evidence type="ECO:0000256" key="2">
    <source>
        <dbReference type="SAM" id="MobiDB-lite"/>
    </source>
</evidence>
<feature type="domain" description="PLAT" evidence="3">
    <location>
        <begin position="1"/>
        <end position="53"/>
    </location>
</feature>
<evidence type="ECO:0000256" key="1">
    <source>
        <dbReference type="PROSITE-ProRule" id="PRU00152"/>
    </source>
</evidence>
<dbReference type="EMBL" id="AMQN01002307">
    <property type="status" value="NOT_ANNOTATED_CDS"/>
    <property type="molecule type" value="Genomic_DNA"/>
</dbReference>
<feature type="domain" description="PLAT" evidence="3">
    <location>
        <begin position="326"/>
        <end position="445"/>
    </location>
</feature>
<accession>R7TQL4</accession>
<dbReference type="PROSITE" id="PS50095">
    <property type="entry name" value="PLAT"/>
    <property type="match status" value="8"/>
</dbReference>
<dbReference type="Proteomes" id="UP000014760">
    <property type="component" value="Unassembled WGS sequence"/>
</dbReference>
<reference evidence="4 6" key="2">
    <citation type="journal article" date="2013" name="Nature">
        <title>Insights into bilaterian evolution from three spiralian genomes.</title>
        <authorList>
            <person name="Simakov O."/>
            <person name="Marletaz F."/>
            <person name="Cho S.J."/>
            <person name="Edsinger-Gonzales E."/>
            <person name="Havlak P."/>
            <person name="Hellsten U."/>
            <person name="Kuo D.H."/>
            <person name="Larsson T."/>
            <person name="Lv J."/>
            <person name="Arendt D."/>
            <person name="Savage R."/>
            <person name="Osoegawa K."/>
            <person name="de Jong P."/>
            <person name="Grimwood J."/>
            <person name="Chapman J.A."/>
            <person name="Shapiro H."/>
            <person name="Aerts A."/>
            <person name="Otillar R.P."/>
            <person name="Terry A.Y."/>
            <person name="Boore J.L."/>
            <person name="Grigoriev I.V."/>
            <person name="Lindberg D.R."/>
            <person name="Seaver E.C."/>
            <person name="Weisblat D.A."/>
            <person name="Putnam N.H."/>
            <person name="Rokhsar D.S."/>
        </authorList>
    </citation>
    <scope>NUCLEOTIDE SEQUENCE</scope>
    <source>
        <strain evidence="4 6">I ESC-2004</strain>
    </source>
</reference>
<dbReference type="CDD" id="cd01756">
    <property type="entry name" value="PLAT_repeat"/>
    <property type="match status" value="6"/>
</dbReference>
<feature type="domain" description="PLAT" evidence="3">
    <location>
        <begin position="584"/>
        <end position="699"/>
    </location>
</feature>
<evidence type="ECO:0000259" key="3">
    <source>
        <dbReference type="PROSITE" id="PS50095"/>
    </source>
</evidence>
<feature type="domain" description="PLAT" evidence="3">
    <location>
        <begin position="455"/>
        <end position="573"/>
    </location>
</feature>
<organism evidence="4">
    <name type="scientific">Capitella teleta</name>
    <name type="common">Polychaete worm</name>
    <dbReference type="NCBI Taxonomy" id="283909"/>
    <lineage>
        <taxon>Eukaryota</taxon>
        <taxon>Metazoa</taxon>
        <taxon>Spiralia</taxon>
        <taxon>Lophotrochozoa</taxon>
        <taxon>Annelida</taxon>
        <taxon>Polychaeta</taxon>
        <taxon>Sedentaria</taxon>
        <taxon>Scolecida</taxon>
        <taxon>Capitellidae</taxon>
        <taxon>Capitella</taxon>
    </lineage>
</organism>
<feature type="compositionally biased region" description="Basic residues" evidence="2">
    <location>
        <begin position="688"/>
        <end position="697"/>
    </location>
</feature>
<reference evidence="6" key="1">
    <citation type="submission" date="2012-12" db="EMBL/GenBank/DDBJ databases">
        <authorList>
            <person name="Hellsten U."/>
            <person name="Grimwood J."/>
            <person name="Chapman J.A."/>
            <person name="Shapiro H."/>
            <person name="Aerts A."/>
            <person name="Otillar R.P."/>
            <person name="Terry A.Y."/>
            <person name="Boore J.L."/>
            <person name="Simakov O."/>
            <person name="Marletaz F."/>
            <person name="Cho S.-J."/>
            <person name="Edsinger-Gonzales E."/>
            <person name="Havlak P."/>
            <person name="Kuo D.-H."/>
            <person name="Larsson T."/>
            <person name="Lv J."/>
            <person name="Arendt D."/>
            <person name="Savage R."/>
            <person name="Osoegawa K."/>
            <person name="de Jong P."/>
            <person name="Lindberg D.R."/>
            <person name="Seaver E.C."/>
            <person name="Weisblat D.A."/>
            <person name="Putnam N.H."/>
            <person name="Grigoriev I.V."/>
            <person name="Rokhsar D.S."/>
        </authorList>
    </citation>
    <scope>NUCLEOTIDE SEQUENCE</scope>
    <source>
        <strain evidence="6">I ESC-2004</strain>
    </source>
</reference>
<dbReference type="EnsemblMetazoa" id="CapteT82151">
    <property type="protein sequence ID" value="CapteP82151"/>
    <property type="gene ID" value="CapteG82151"/>
</dbReference>